<dbReference type="Gene3D" id="2.60.40.2130">
    <property type="entry name" value="F-spondin domain"/>
    <property type="match status" value="1"/>
</dbReference>
<gene>
    <name evidence="3" type="ORF">HPDFL43_02200</name>
</gene>
<protein>
    <submittedName>
        <fullName evidence="3">Spondin N</fullName>
    </submittedName>
</protein>
<dbReference type="PANTHER" id="PTHR11311">
    <property type="entry name" value="SPONDIN"/>
    <property type="match status" value="1"/>
</dbReference>
<dbReference type="InterPro" id="IPR051418">
    <property type="entry name" value="Spondin/Thrombospondin_T1"/>
</dbReference>
<organism evidence="3 4">
    <name type="scientific">Hoeflea phototrophica (strain DSM 17068 / NCIMB 14078 / DFL-43)</name>
    <dbReference type="NCBI Taxonomy" id="411684"/>
    <lineage>
        <taxon>Bacteria</taxon>
        <taxon>Pseudomonadati</taxon>
        <taxon>Pseudomonadota</taxon>
        <taxon>Alphaproteobacteria</taxon>
        <taxon>Hyphomicrobiales</taxon>
        <taxon>Rhizobiaceae</taxon>
        <taxon>Hoeflea</taxon>
    </lineage>
</organism>
<feature type="signal peptide" evidence="1">
    <location>
        <begin position="1"/>
        <end position="29"/>
    </location>
</feature>
<dbReference type="GO" id="GO:0007155">
    <property type="term" value="P:cell adhesion"/>
    <property type="evidence" value="ECO:0007669"/>
    <property type="project" value="TreeGrafter"/>
</dbReference>
<dbReference type="AlphaFoldDB" id="A9D0C5"/>
<evidence type="ECO:0000259" key="2">
    <source>
        <dbReference type="PROSITE" id="PS51020"/>
    </source>
</evidence>
<keyword evidence="4" id="KW-1185">Reference proteome</keyword>
<keyword evidence="1" id="KW-0732">Signal</keyword>
<reference evidence="3 4" key="1">
    <citation type="submission" date="2007-10" db="EMBL/GenBank/DDBJ databases">
        <authorList>
            <person name="Wagner-Dobler I."/>
            <person name="Ferriera S."/>
            <person name="Johnson J."/>
            <person name="Kravitz S."/>
            <person name="Beeson K."/>
            <person name="Sutton G."/>
            <person name="Rogers Y.-H."/>
            <person name="Friedman R."/>
            <person name="Frazier M."/>
            <person name="Venter J.C."/>
        </authorList>
    </citation>
    <scope>NUCLEOTIDE SEQUENCE [LARGE SCALE GENOMIC DNA]</scope>
    <source>
        <strain evidence="3 4">DFL-43</strain>
    </source>
</reference>
<accession>A9D0C5</accession>
<dbReference type="EMBL" id="ABIA03000002">
    <property type="protein sequence ID" value="EDQ34971.2"/>
    <property type="molecule type" value="Genomic_DNA"/>
</dbReference>
<dbReference type="eggNOG" id="ENOG5032TPV">
    <property type="taxonomic scope" value="Bacteria"/>
</dbReference>
<dbReference type="STRING" id="411684.HPDFL43_02200"/>
<evidence type="ECO:0000313" key="3">
    <source>
        <dbReference type="EMBL" id="EDQ34971.2"/>
    </source>
</evidence>
<dbReference type="InterPro" id="IPR009465">
    <property type="entry name" value="Spondin_N"/>
</dbReference>
<dbReference type="HOGENOM" id="CLU_034407_2_0_5"/>
<evidence type="ECO:0000313" key="4">
    <source>
        <dbReference type="Proteomes" id="UP000004291"/>
    </source>
</evidence>
<dbReference type="Proteomes" id="UP000004291">
    <property type="component" value="Chromosome"/>
</dbReference>
<dbReference type="PROSITE" id="PS51020">
    <property type="entry name" value="SPONDIN"/>
    <property type="match status" value="1"/>
</dbReference>
<dbReference type="GO" id="GO:0031012">
    <property type="term" value="C:extracellular matrix"/>
    <property type="evidence" value="ECO:0007669"/>
    <property type="project" value="TreeGrafter"/>
</dbReference>
<dbReference type="Pfam" id="PF06468">
    <property type="entry name" value="Spond_N"/>
    <property type="match status" value="1"/>
</dbReference>
<sequence length="226" mass="24646">MGSRQAVSRTSIGTIAALMLLVAPISAMDADETATYQLELDITWSAETNPLEFPLGAHLSSVLAATHHGRYTMFRDGDTASSGLELVAENGRTSIMKAEMAEAQRRDRLDAIIEAGALKKVPGQVTMTITAKKSHPLLSFVTMIAPSPDWFTGAADVSLIQDDKWIEQQEITLWAWDSGTDSGESYTAQNLDTQPRQSIRLVTTPHFLGEAGLVPFGRAMLKRVRE</sequence>
<dbReference type="InterPro" id="IPR038678">
    <property type="entry name" value="Spondin_N_sf"/>
</dbReference>
<proteinExistence type="predicted"/>
<reference evidence="3 4" key="2">
    <citation type="submission" date="2012-06" db="EMBL/GenBank/DDBJ databases">
        <authorList>
            <person name="Fiebig A."/>
        </authorList>
    </citation>
    <scope>NUCLEOTIDE SEQUENCE [LARGE SCALE GENOMIC DNA]</scope>
    <source>
        <strain evidence="3 4">DFL-43</strain>
    </source>
</reference>
<name>A9D0C5_HOEPD</name>
<evidence type="ECO:0000256" key="1">
    <source>
        <dbReference type="SAM" id="SignalP"/>
    </source>
</evidence>
<dbReference type="PANTHER" id="PTHR11311:SF15">
    <property type="entry name" value="SPONDIN-2"/>
    <property type="match status" value="1"/>
</dbReference>
<dbReference type="NCBIfam" id="NF038123">
    <property type="entry name" value="NF038123_dom"/>
    <property type="match status" value="1"/>
</dbReference>
<feature type="chain" id="PRO_5002737073" evidence="1">
    <location>
        <begin position="30"/>
        <end position="226"/>
    </location>
</feature>
<comment type="caution">
    <text evidence="3">The sequence shown here is derived from an EMBL/GenBank/DDBJ whole genome shotgun (WGS) entry which is preliminary data.</text>
</comment>
<feature type="domain" description="Spondin" evidence="2">
    <location>
        <begin position="24"/>
        <end position="211"/>
    </location>
</feature>